<dbReference type="InterPro" id="IPR000994">
    <property type="entry name" value="Pept_M24"/>
</dbReference>
<dbReference type="PRINTS" id="PR00599">
    <property type="entry name" value="MAPEPTIDASE"/>
</dbReference>
<dbReference type="InterPro" id="IPR036005">
    <property type="entry name" value="Creatinase/aminopeptidase-like"/>
</dbReference>
<dbReference type="Proteomes" id="UP001060336">
    <property type="component" value="Chromosome"/>
</dbReference>
<protein>
    <submittedName>
        <fullName evidence="3">Xaa-Pro peptidase family protein</fullName>
    </submittedName>
</protein>
<evidence type="ECO:0000313" key="4">
    <source>
        <dbReference type="Proteomes" id="UP001060336"/>
    </source>
</evidence>
<proteinExistence type="predicted"/>
<dbReference type="InterPro" id="IPR029149">
    <property type="entry name" value="Creatin/AminoP/Spt16_N"/>
</dbReference>
<dbReference type="Pfam" id="PF01321">
    <property type="entry name" value="Creatinase_N"/>
    <property type="match status" value="1"/>
</dbReference>
<dbReference type="SUPFAM" id="SSF53092">
    <property type="entry name" value="Creatinase/prolidase N-terminal domain"/>
    <property type="match status" value="1"/>
</dbReference>
<dbReference type="KEGG" id="naci:NUH88_19750"/>
<dbReference type="EMBL" id="CP102480">
    <property type="protein sequence ID" value="UUX49621.1"/>
    <property type="molecule type" value="Genomic_DNA"/>
</dbReference>
<organism evidence="3 4">
    <name type="scientific">Nisaea acidiphila</name>
    <dbReference type="NCBI Taxonomy" id="1862145"/>
    <lineage>
        <taxon>Bacteria</taxon>
        <taxon>Pseudomonadati</taxon>
        <taxon>Pseudomonadota</taxon>
        <taxon>Alphaproteobacteria</taxon>
        <taxon>Rhodospirillales</taxon>
        <taxon>Thalassobaculaceae</taxon>
        <taxon>Nisaea</taxon>
    </lineage>
</organism>
<evidence type="ECO:0000313" key="3">
    <source>
        <dbReference type="EMBL" id="UUX49621.1"/>
    </source>
</evidence>
<evidence type="ECO:0000259" key="2">
    <source>
        <dbReference type="Pfam" id="PF01321"/>
    </source>
</evidence>
<feature type="domain" description="Peptidase M24" evidence="1">
    <location>
        <begin position="167"/>
        <end position="367"/>
    </location>
</feature>
<dbReference type="InterPro" id="IPR001714">
    <property type="entry name" value="Pept_M24_MAP"/>
</dbReference>
<keyword evidence="4" id="KW-1185">Reference proteome</keyword>
<dbReference type="GO" id="GO:0004177">
    <property type="term" value="F:aminopeptidase activity"/>
    <property type="evidence" value="ECO:0007669"/>
    <property type="project" value="UniProtKB-ARBA"/>
</dbReference>
<dbReference type="Gene3D" id="3.90.230.10">
    <property type="entry name" value="Creatinase/methionine aminopeptidase superfamily"/>
    <property type="match status" value="1"/>
</dbReference>
<dbReference type="InterPro" id="IPR000587">
    <property type="entry name" value="Creatinase_N"/>
</dbReference>
<dbReference type="PANTHER" id="PTHR46112:SF2">
    <property type="entry name" value="XAA-PRO AMINOPEPTIDASE P-RELATED"/>
    <property type="match status" value="1"/>
</dbReference>
<evidence type="ECO:0000259" key="1">
    <source>
        <dbReference type="Pfam" id="PF00557"/>
    </source>
</evidence>
<dbReference type="PANTHER" id="PTHR46112">
    <property type="entry name" value="AMINOPEPTIDASE"/>
    <property type="match status" value="1"/>
</dbReference>
<reference evidence="3" key="1">
    <citation type="submission" date="2022-08" db="EMBL/GenBank/DDBJ databases">
        <title>Nisaea acidiphila sp. nov., isolated from a marine algal debris and emended description of the genus Nisaea Urios et al. 2008.</title>
        <authorList>
            <person name="Kwon K."/>
        </authorList>
    </citation>
    <scope>NUCLEOTIDE SEQUENCE</scope>
    <source>
        <strain evidence="3">MEBiC11861</strain>
    </source>
</reference>
<dbReference type="Gene3D" id="3.40.350.10">
    <property type="entry name" value="Creatinase/prolidase N-terminal domain"/>
    <property type="match status" value="1"/>
</dbReference>
<dbReference type="RefSeq" id="WP_257768391.1">
    <property type="nucleotide sequence ID" value="NZ_CP102480.1"/>
</dbReference>
<dbReference type="GO" id="GO:0008235">
    <property type="term" value="F:metalloexopeptidase activity"/>
    <property type="evidence" value="ECO:0007669"/>
    <property type="project" value="UniProtKB-ARBA"/>
</dbReference>
<dbReference type="AlphaFoldDB" id="A0A9J7AW12"/>
<sequence>MTISRGFPAAEFEARLENAQRRMAAAGLDLLLLTTEPDVRYFSGFLTQFWQSPTRPWFLLVPAKGKPVAVIPGIGAPAMARTWIEDIRTWSSPNPEDEGLSLLAETVRELAGETARIGLPSGPETHLRLPLAEYDRLRAMLPDATFRDDAGIVRALRIVKSEAEIAKIAAACDLVSGVFEDWFGWLAPGMSEQEIFRRFKIACLEAGADDVSYLVGGAGSGGYGDIISPPSERKVRDGDVLILDTGTLLDGYFCDFDRNYAIGAPSEAVAAAYRTVYAATEAGLAAARPGATCADLFRAMADVLSSDGAAAGNVGRIGHGLGTVLTEWPSITADDKTELVPGMVMTLEPGLEYAPGKMMVHEENIVIRADGAELLTRRAPGEIPVVR</sequence>
<feature type="domain" description="Creatinase N-terminal" evidence="2">
    <location>
        <begin position="15"/>
        <end position="159"/>
    </location>
</feature>
<gene>
    <name evidence="3" type="ORF">NUH88_19750</name>
</gene>
<dbReference type="Pfam" id="PF00557">
    <property type="entry name" value="Peptidase_M24"/>
    <property type="match status" value="1"/>
</dbReference>
<dbReference type="InterPro" id="IPR050659">
    <property type="entry name" value="Peptidase_M24B"/>
</dbReference>
<dbReference type="SUPFAM" id="SSF55920">
    <property type="entry name" value="Creatinase/aminopeptidase"/>
    <property type="match status" value="1"/>
</dbReference>
<accession>A0A9J7AW12</accession>
<name>A0A9J7AW12_9PROT</name>